<accession>A0A0E3SAC1</accession>
<keyword evidence="3" id="KW-1185">Reference proteome</keyword>
<dbReference type="InterPro" id="IPR011050">
    <property type="entry name" value="Pectin_lyase_fold/virulence"/>
</dbReference>
<evidence type="ECO:0000313" key="3">
    <source>
        <dbReference type="Proteomes" id="UP000033101"/>
    </source>
</evidence>
<dbReference type="Gene3D" id="2.160.20.10">
    <property type="entry name" value="Single-stranded right-handed beta-helix, Pectin lyase-like"/>
    <property type="match status" value="1"/>
</dbReference>
<dbReference type="GO" id="GO:0005975">
    <property type="term" value="P:carbohydrate metabolic process"/>
    <property type="evidence" value="ECO:0007669"/>
    <property type="project" value="InterPro"/>
</dbReference>
<gene>
    <name evidence="2" type="ORF">MSHOH_2156</name>
</gene>
<dbReference type="Pfam" id="PF01522">
    <property type="entry name" value="Polysacc_deac_1"/>
    <property type="match status" value="1"/>
</dbReference>
<reference evidence="2 3" key="1">
    <citation type="submission" date="2014-07" db="EMBL/GenBank/DDBJ databases">
        <title>Methanogenic archaea and the global carbon cycle.</title>
        <authorList>
            <person name="Henriksen J.R."/>
            <person name="Luke J."/>
            <person name="Reinhart S."/>
            <person name="Benedict M.N."/>
            <person name="Youngblut N.D."/>
            <person name="Metcalf M.E."/>
            <person name="Whitaker R.J."/>
            <person name="Metcalf W.W."/>
        </authorList>
    </citation>
    <scope>NUCLEOTIDE SEQUENCE [LARGE SCALE GENOMIC DNA]</scope>
    <source>
        <strain evidence="2 3">HB-1</strain>
    </source>
</reference>
<dbReference type="HOGENOM" id="CLU_408064_0_0_2"/>
<dbReference type="RefSeq" id="WP_048139768.1">
    <property type="nucleotide sequence ID" value="NZ_CP009516.1"/>
</dbReference>
<proteinExistence type="predicted"/>
<dbReference type="GeneID" id="24831403"/>
<feature type="domain" description="NodB homology" evidence="1">
    <location>
        <begin position="388"/>
        <end position="476"/>
    </location>
</feature>
<dbReference type="EMBL" id="CP009516">
    <property type="protein sequence ID" value="AKB78639.1"/>
    <property type="molecule type" value="Genomic_DNA"/>
</dbReference>
<dbReference type="GO" id="GO:0016810">
    <property type="term" value="F:hydrolase activity, acting on carbon-nitrogen (but not peptide) bonds"/>
    <property type="evidence" value="ECO:0007669"/>
    <property type="project" value="InterPro"/>
</dbReference>
<dbReference type="AlphaFoldDB" id="A0A0E3SAC1"/>
<organism evidence="2 3">
    <name type="scientific">Methanosarcina horonobensis HB-1 = JCM 15518</name>
    <dbReference type="NCBI Taxonomy" id="1434110"/>
    <lineage>
        <taxon>Archaea</taxon>
        <taxon>Methanobacteriati</taxon>
        <taxon>Methanobacteriota</taxon>
        <taxon>Stenosarchaea group</taxon>
        <taxon>Methanomicrobia</taxon>
        <taxon>Methanosarcinales</taxon>
        <taxon>Methanosarcinaceae</taxon>
        <taxon>Methanosarcina</taxon>
    </lineage>
</organism>
<dbReference type="OrthoDB" id="105642at2157"/>
<dbReference type="PROSITE" id="PS51318">
    <property type="entry name" value="TAT"/>
    <property type="match status" value="1"/>
</dbReference>
<dbReference type="InterPro" id="IPR006311">
    <property type="entry name" value="TAT_signal"/>
</dbReference>
<dbReference type="PATRIC" id="fig|1434110.4.peg.2747"/>
<sequence>MDEGRRKFLKYMGLAGVAGGIAIANAQNSLATTVLSGNKITTDEIEAPTGRSSVFVVAGNDCPAHMKAQSDYVCNGSNDTSVIKSAIAALPETGARKIQLLGSFTKTGDSPIEIPSNTHIDLDGTITSGVVGDGAVMFSATDATGISITGGRLDGNATNQSAGYRVLILLTNVSNARIDTYLTNVSVTEDDEYATVNGAYVKQVGKCYGNSITNRKFPNILNVVPQSSPVTQNSEGLLISNCDTGWTLGSNASYSTVEGTFLTNGKSLKMPYNSGRSEFTLPAGVDFRQCILHVLVKFDTIPTGSATLKAHFMTDSITNRVGDEMRVTNNAIIDRWIHLTFHPCQPSAWYDTSGNYDDSRMTRIGLTFTAPSGNAYVDRVWYTHNSMPIISFSFDDAWKEAWDTYGAVLRKYGLSGVWGFNPGMSIPSNFMSLADLREAHDCGHEIINHTWNHRALSYNSAASCEDQALAGQDFLVSNGFTDGARFLLLCYTGQMSTEGFDALRNHMYFPSTIQRINPLPELPYPYLFRYAPASVAAWQTAVDAVCSRGGWLIYYTHTPSMAGSPTVEDFEAMVQYVISKKVKVATFSEVFDVYSRIPVDYSKKSGSATITAGSTSIVVTHGLPRSPMHVILSPTTDVDSKTYYVSEKTATTFTISISSASGSNISFDWTASI</sequence>
<evidence type="ECO:0000313" key="2">
    <source>
        <dbReference type="EMBL" id="AKB78639.1"/>
    </source>
</evidence>
<dbReference type="SUPFAM" id="SSF88713">
    <property type="entry name" value="Glycoside hydrolase/deacetylase"/>
    <property type="match status" value="1"/>
</dbReference>
<dbReference type="InterPro" id="IPR012334">
    <property type="entry name" value="Pectin_lyas_fold"/>
</dbReference>
<evidence type="ECO:0000259" key="1">
    <source>
        <dbReference type="Pfam" id="PF01522"/>
    </source>
</evidence>
<dbReference type="Gene3D" id="3.20.20.370">
    <property type="entry name" value="Glycoside hydrolase/deacetylase"/>
    <property type="match status" value="1"/>
</dbReference>
<dbReference type="KEGG" id="mhor:MSHOH_2156"/>
<protein>
    <recommendedName>
        <fullName evidence="1">NodB homology domain-containing protein</fullName>
    </recommendedName>
</protein>
<dbReference type="Proteomes" id="UP000033101">
    <property type="component" value="Chromosome"/>
</dbReference>
<name>A0A0E3SAC1_9EURY</name>
<dbReference type="InterPro" id="IPR011330">
    <property type="entry name" value="Glyco_hydro/deAcase_b/a-brl"/>
</dbReference>
<dbReference type="SUPFAM" id="SSF51126">
    <property type="entry name" value="Pectin lyase-like"/>
    <property type="match status" value="1"/>
</dbReference>
<dbReference type="STRING" id="1434110.MSHOH_2156"/>
<dbReference type="InterPro" id="IPR002509">
    <property type="entry name" value="NODB_dom"/>
</dbReference>